<evidence type="ECO:0000313" key="4">
    <source>
        <dbReference type="Proteomes" id="UP000325182"/>
    </source>
</evidence>
<dbReference type="RefSeq" id="WP_148954553.1">
    <property type="nucleotide sequence ID" value="NZ_VTEG01000013.1"/>
</dbReference>
<evidence type="ECO:0000259" key="2">
    <source>
        <dbReference type="Pfam" id="PF13472"/>
    </source>
</evidence>
<dbReference type="SUPFAM" id="SSF52266">
    <property type="entry name" value="SGNH hydrolase"/>
    <property type="match status" value="1"/>
</dbReference>
<dbReference type="Pfam" id="PF13472">
    <property type="entry name" value="Lipase_GDSL_2"/>
    <property type="match status" value="1"/>
</dbReference>
<feature type="domain" description="SGNH hydrolase-type esterase" evidence="2">
    <location>
        <begin position="32"/>
        <end position="219"/>
    </location>
</feature>
<reference evidence="3 4" key="1">
    <citation type="submission" date="2019-08" db="EMBL/GenBank/DDBJ databases">
        <title>Bacillus genomes from the desert of Cuatro Cienegas, Coahuila.</title>
        <authorList>
            <person name="Olmedo-Alvarez G."/>
        </authorList>
    </citation>
    <scope>NUCLEOTIDE SEQUENCE [LARGE SCALE GENOMIC DNA]</scope>
    <source>
        <strain evidence="3 4">CH128b_4D</strain>
    </source>
</reference>
<dbReference type="Proteomes" id="UP000325182">
    <property type="component" value="Unassembled WGS sequence"/>
</dbReference>
<evidence type="ECO:0000256" key="1">
    <source>
        <dbReference type="SAM" id="Phobius"/>
    </source>
</evidence>
<dbReference type="AlphaFoldDB" id="A0A5D4MB11"/>
<dbReference type="PANTHER" id="PTHR30383">
    <property type="entry name" value="THIOESTERASE 1/PROTEASE 1/LYSOPHOSPHOLIPASE L1"/>
    <property type="match status" value="1"/>
</dbReference>
<evidence type="ECO:0000313" key="3">
    <source>
        <dbReference type="EMBL" id="TYR98160.1"/>
    </source>
</evidence>
<dbReference type="InterPro" id="IPR051532">
    <property type="entry name" value="Ester_Hydrolysis_Enzymes"/>
</dbReference>
<dbReference type="InterPro" id="IPR036514">
    <property type="entry name" value="SGNH_hydro_sf"/>
</dbReference>
<name>A0A5D4MB11_9BACI</name>
<organism evidence="3 4">
    <name type="scientific">Rossellomorea vietnamensis</name>
    <dbReference type="NCBI Taxonomy" id="218284"/>
    <lineage>
        <taxon>Bacteria</taxon>
        <taxon>Bacillati</taxon>
        <taxon>Bacillota</taxon>
        <taxon>Bacilli</taxon>
        <taxon>Bacillales</taxon>
        <taxon>Bacillaceae</taxon>
        <taxon>Rossellomorea</taxon>
    </lineage>
</organism>
<keyword evidence="1" id="KW-0812">Transmembrane</keyword>
<dbReference type="Gene3D" id="3.40.50.1110">
    <property type="entry name" value="SGNH hydrolase"/>
    <property type="match status" value="1"/>
</dbReference>
<dbReference type="InterPro" id="IPR013830">
    <property type="entry name" value="SGNH_hydro"/>
</dbReference>
<dbReference type="EMBL" id="VTEG01000013">
    <property type="protein sequence ID" value="TYR98160.1"/>
    <property type="molecule type" value="Genomic_DNA"/>
</dbReference>
<protein>
    <recommendedName>
        <fullName evidence="2">SGNH hydrolase-type esterase domain-containing protein</fullName>
    </recommendedName>
</protein>
<keyword evidence="1" id="KW-0472">Membrane</keyword>
<sequence length="235" mass="26441">MKRTLYAIVGIIAASALIGWAHYESKEKTIAAFGDSLTYGFGDKGDEGYVDKLESVLNQKYETGPIEIANYGIVGQETNGVLNQLENPETREEASEADGMIVFIGTNDLINSNGGDLHPLQEKKIREGKEDYHKNLTSILDTLRKENHSAPIHLIGLYNPYPGNKEIQVQIDEWNDLNKKIAAEYEGINFIPLDGVFKNKSKEEYFSDSLHPNEKGYKLIAWRILKDSRLFSESL</sequence>
<dbReference type="PANTHER" id="PTHR30383:SF27">
    <property type="entry name" value="SPORE GERMINATION LIPASE LIPC"/>
    <property type="match status" value="1"/>
</dbReference>
<proteinExistence type="predicted"/>
<dbReference type="GO" id="GO:0004622">
    <property type="term" value="F:phosphatidylcholine lysophospholipase activity"/>
    <property type="evidence" value="ECO:0007669"/>
    <property type="project" value="TreeGrafter"/>
</dbReference>
<feature type="transmembrane region" description="Helical" evidence="1">
    <location>
        <begin position="5"/>
        <end position="23"/>
    </location>
</feature>
<keyword evidence="1" id="KW-1133">Transmembrane helix</keyword>
<comment type="caution">
    <text evidence="3">The sequence shown here is derived from an EMBL/GenBank/DDBJ whole genome shotgun (WGS) entry which is preliminary data.</text>
</comment>
<gene>
    <name evidence="3" type="ORF">FZC84_16205</name>
</gene>
<accession>A0A5D4MB11</accession>